<evidence type="ECO:0000313" key="3">
    <source>
        <dbReference type="Proteomes" id="UP000002051"/>
    </source>
</evidence>
<gene>
    <name evidence="1" type="ORF">MTR_1611s0010</name>
</gene>
<evidence type="ECO:0000313" key="2">
    <source>
        <dbReference type="EnsemblPlants" id="KEH15249"/>
    </source>
</evidence>
<evidence type="ECO:0000313" key="1">
    <source>
        <dbReference type="EMBL" id="KEH15249.1"/>
    </source>
</evidence>
<reference evidence="1 3" key="2">
    <citation type="journal article" date="2014" name="BMC Genomics">
        <title>An improved genome release (version Mt4.0) for the model legume Medicago truncatula.</title>
        <authorList>
            <person name="Tang H."/>
            <person name="Krishnakumar V."/>
            <person name="Bidwell S."/>
            <person name="Rosen B."/>
            <person name="Chan A."/>
            <person name="Zhou S."/>
            <person name="Gentzbittel L."/>
            <person name="Childs K.L."/>
            <person name="Yandell M."/>
            <person name="Gundlach H."/>
            <person name="Mayer K.F."/>
            <person name="Schwartz D.C."/>
            <person name="Town C.D."/>
        </authorList>
    </citation>
    <scope>GENOME REANNOTATION</scope>
    <source>
        <strain evidence="1">A17</strain>
        <strain evidence="2 3">cv. Jemalong A17</strain>
    </source>
</reference>
<dbReference type="EnsemblPlants" id="KEH15249">
    <property type="protein sequence ID" value="KEH15249"/>
    <property type="gene ID" value="MTR_1611s0010"/>
</dbReference>
<dbReference type="Proteomes" id="UP000002051">
    <property type="component" value="Unassembled WGS sequence"/>
</dbReference>
<keyword evidence="3" id="KW-1185">Reference proteome</keyword>
<dbReference type="EMBL" id="KL404335">
    <property type="protein sequence ID" value="KEH15249.1"/>
    <property type="molecule type" value="Genomic_DNA"/>
</dbReference>
<name>A0A072TCF9_MEDTR</name>
<sequence length="114" mass="13426">MKPPPLEQRKKRGFCKFHGFLGHNLSRCTPFRDYVQKALDEGRLKFGEKTKQPMQVDVDPFKKVDSMYAEVIGLIMVYIANEFDSELAIKAQLSKKIHKLMLRWLLRTINLRMQ</sequence>
<feature type="non-terminal residue" evidence="1">
    <location>
        <position position="114"/>
    </location>
</feature>
<protein>
    <submittedName>
        <fullName evidence="1 2">Uncharacterized protein</fullName>
    </submittedName>
</protein>
<proteinExistence type="predicted"/>
<accession>A0A072TCF9</accession>
<reference evidence="2" key="3">
    <citation type="submission" date="2015-06" db="UniProtKB">
        <authorList>
            <consortium name="EnsemblPlants"/>
        </authorList>
    </citation>
    <scope>IDENTIFICATION</scope>
    <source>
        <strain evidence="2">cv. Jemalong A17</strain>
    </source>
</reference>
<organism evidence="1 3">
    <name type="scientific">Medicago truncatula</name>
    <name type="common">Barrel medic</name>
    <name type="synonym">Medicago tribuloides</name>
    <dbReference type="NCBI Taxonomy" id="3880"/>
    <lineage>
        <taxon>Eukaryota</taxon>
        <taxon>Viridiplantae</taxon>
        <taxon>Streptophyta</taxon>
        <taxon>Embryophyta</taxon>
        <taxon>Tracheophyta</taxon>
        <taxon>Spermatophyta</taxon>
        <taxon>Magnoliopsida</taxon>
        <taxon>eudicotyledons</taxon>
        <taxon>Gunneridae</taxon>
        <taxon>Pentapetalae</taxon>
        <taxon>rosids</taxon>
        <taxon>fabids</taxon>
        <taxon>Fabales</taxon>
        <taxon>Fabaceae</taxon>
        <taxon>Papilionoideae</taxon>
        <taxon>50 kb inversion clade</taxon>
        <taxon>NPAAA clade</taxon>
        <taxon>Hologalegina</taxon>
        <taxon>IRL clade</taxon>
        <taxon>Trifolieae</taxon>
        <taxon>Medicago</taxon>
    </lineage>
</organism>
<reference evidence="1 3" key="1">
    <citation type="journal article" date="2011" name="Nature">
        <title>The Medicago genome provides insight into the evolution of rhizobial symbioses.</title>
        <authorList>
            <person name="Young N.D."/>
            <person name="Debelle F."/>
            <person name="Oldroyd G.E."/>
            <person name="Geurts R."/>
            <person name="Cannon S.B."/>
            <person name="Udvardi M.K."/>
            <person name="Benedito V.A."/>
            <person name="Mayer K.F."/>
            <person name="Gouzy J."/>
            <person name="Schoof H."/>
            <person name="Van de Peer Y."/>
            <person name="Proost S."/>
            <person name="Cook D.R."/>
            <person name="Meyers B.C."/>
            <person name="Spannagl M."/>
            <person name="Cheung F."/>
            <person name="De Mita S."/>
            <person name="Krishnakumar V."/>
            <person name="Gundlach H."/>
            <person name="Zhou S."/>
            <person name="Mudge J."/>
            <person name="Bharti A.K."/>
            <person name="Murray J.D."/>
            <person name="Naoumkina M.A."/>
            <person name="Rosen B."/>
            <person name="Silverstein K.A."/>
            <person name="Tang H."/>
            <person name="Rombauts S."/>
            <person name="Zhao P.X."/>
            <person name="Zhou P."/>
            <person name="Barbe V."/>
            <person name="Bardou P."/>
            <person name="Bechner M."/>
            <person name="Bellec A."/>
            <person name="Berger A."/>
            <person name="Berges H."/>
            <person name="Bidwell S."/>
            <person name="Bisseling T."/>
            <person name="Choisne N."/>
            <person name="Couloux A."/>
            <person name="Denny R."/>
            <person name="Deshpande S."/>
            <person name="Dai X."/>
            <person name="Doyle J.J."/>
            <person name="Dudez A.M."/>
            <person name="Farmer A.D."/>
            <person name="Fouteau S."/>
            <person name="Franken C."/>
            <person name="Gibelin C."/>
            <person name="Gish J."/>
            <person name="Goldstein S."/>
            <person name="Gonzalez A.J."/>
            <person name="Green P.J."/>
            <person name="Hallab A."/>
            <person name="Hartog M."/>
            <person name="Hua A."/>
            <person name="Humphray S.J."/>
            <person name="Jeong D.H."/>
            <person name="Jing Y."/>
            <person name="Jocker A."/>
            <person name="Kenton S.M."/>
            <person name="Kim D.J."/>
            <person name="Klee K."/>
            <person name="Lai H."/>
            <person name="Lang C."/>
            <person name="Lin S."/>
            <person name="Macmil S.L."/>
            <person name="Magdelenat G."/>
            <person name="Matthews L."/>
            <person name="McCorrison J."/>
            <person name="Monaghan E.L."/>
            <person name="Mun J.H."/>
            <person name="Najar F.Z."/>
            <person name="Nicholson C."/>
            <person name="Noirot C."/>
            <person name="O'Bleness M."/>
            <person name="Paule C.R."/>
            <person name="Poulain J."/>
            <person name="Prion F."/>
            <person name="Qin B."/>
            <person name="Qu C."/>
            <person name="Retzel E.F."/>
            <person name="Riddle C."/>
            <person name="Sallet E."/>
            <person name="Samain S."/>
            <person name="Samson N."/>
            <person name="Sanders I."/>
            <person name="Saurat O."/>
            <person name="Scarpelli C."/>
            <person name="Schiex T."/>
            <person name="Segurens B."/>
            <person name="Severin A.J."/>
            <person name="Sherrier D.J."/>
            <person name="Shi R."/>
            <person name="Sims S."/>
            <person name="Singer S.R."/>
            <person name="Sinharoy S."/>
            <person name="Sterck L."/>
            <person name="Viollet A."/>
            <person name="Wang B.B."/>
            <person name="Wang K."/>
            <person name="Wang M."/>
            <person name="Wang X."/>
            <person name="Warfsmann J."/>
            <person name="Weissenbach J."/>
            <person name="White D.D."/>
            <person name="White J.D."/>
            <person name="Wiley G.B."/>
            <person name="Wincker P."/>
            <person name="Xing Y."/>
            <person name="Yang L."/>
            <person name="Yao Z."/>
            <person name="Ying F."/>
            <person name="Zhai J."/>
            <person name="Zhou L."/>
            <person name="Zuber A."/>
            <person name="Denarie J."/>
            <person name="Dixon R.A."/>
            <person name="May G.D."/>
            <person name="Schwartz D.C."/>
            <person name="Rogers J."/>
            <person name="Quetier F."/>
            <person name="Town C.D."/>
            <person name="Roe B.A."/>
        </authorList>
    </citation>
    <scope>NUCLEOTIDE SEQUENCE [LARGE SCALE GENOMIC DNA]</scope>
    <source>
        <strain evidence="1">A17</strain>
        <strain evidence="2 3">cv. Jemalong A17</strain>
    </source>
</reference>
<dbReference type="AlphaFoldDB" id="A0A072TCF9"/>
<dbReference type="HOGENOM" id="CLU_2127475_0_0_1"/>